<keyword evidence="2" id="KW-0812">Transmembrane</keyword>
<evidence type="ECO:0000313" key="3">
    <source>
        <dbReference type="EMBL" id="KAG5682937.1"/>
    </source>
</evidence>
<keyword evidence="4" id="KW-1185">Reference proteome</keyword>
<reference evidence="3" key="1">
    <citation type="submission" date="2021-03" db="EMBL/GenBank/DDBJ databases">
        <title>Chromosome level genome of the anhydrobiotic midge Polypedilum vanderplanki.</title>
        <authorList>
            <person name="Yoshida Y."/>
            <person name="Kikawada T."/>
            <person name="Gusev O."/>
        </authorList>
    </citation>
    <scope>NUCLEOTIDE SEQUENCE</scope>
    <source>
        <strain evidence="3">NIAS01</strain>
        <tissue evidence="3">Whole body or cell culture</tissue>
    </source>
</reference>
<evidence type="ECO:0000313" key="4">
    <source>
        <dbReference type="Proteomes" id="UP001107558"/>
    </source>
</evidence>
<accession>A0A9J6CL13</accession>
<comment type="caution">
    <text evidence="3">The sequence shown here is derived from an EMBL/GenBank/DDBJ whole genome shotgun (WGS) entry which is preliminary data.</text>
</comment>
<evidence type="ECO:0000256" key="1">
    <source>
        <dbReference type="SAM" id="MobiDB-lite"/>
    </source>
</evidence>
<organism evidence="3 4">
    <name type="scientific">Polypedilum vanderplanki</name>
    <name type="common">Sleeping chironomid midge</name>
    <dbReference type="NCBI Taxonomy" id="319348"/>
    <lineage>
        <taxon>Eukaryota</taxon>
        <taxon>Metazoa</taxon>
        <taxon>Ecdysozoa</taxon>
        <taxon>Arthropoda</taxon>
        <taxon>Hexapoda</taxon>
        <taxon>Insecta</taxon>
        <taxon>Pterygota</taxon>
        <taxon>Neoptera</taxon>
        <taxon>Endopterygota</taxon>
        <taxon>Diptera</taxon>
        <taxon>Nematocera</taxon>
        <taxon>Chironomoidea</taxon>
        <taxon>Chironomidae</taxon>
        <taxon>Chironominae</taxon>
        <taxon>Polypedilum</taxon>
        <taxon>Polypedilum</taxon>
    </lineage>
</organism>
<keyword evidence="2" id="KW-0472">Membrane</keyword>
<feature type="transmembrane region" description="Helical" evidence="2">
    <location>
        <begin position="85"/>
        <end position="108"/>
    </location>
</feature>
<proteinExistence type="predicted"/>
<sequence>MTFDHTSCLDCVNSSPPDAILSIPPPPLPSFLLPKSSDLLLPGNNHSSPCFAAYMCEPSLSGGQSDHIEFIELPRNANIGIDEPWFFVLICIVCALLFIGTIFAIILLKCRDRNCSYHDANLKHQMQFSRDRDANGNKTLGYPTVNGQTLMPAYNPPLPVLWATLTPNGTTQHYIGQEPYPQEDHYEAIDYNRKAYQACVNDLNKSFSTPKKNLTINPNKGQFENNGFIDFEDYADPAPLLVAGSFSNLDSEEIDSGLGEYQDPHQISNGSSNGEFYPSTNSLSSNHYRSSPASSTLSRQQRIISTPTRIANPNVVLPALNSRTLAKNIKNATMNHSPPVYNKRISSSTLNHRRSGENQ</sequence>
<dbReference type="EMBL" id="JADBJN010000001">
    <property type="protein sequence ID" value="KAG5682937.1"/>
    <property type="molecule type" value="Genomic_DNA"/>
</dbReference>
<feature type="region of interest" description="Disordered" evidence="1">
    <location>
        <begin position="333"/>
        <end position="359"/>
    </location>
</feature>
<keyword evidence="2" id="KW-1133">Transmembrane helix</keyword>
<evidence type="ECO:0000256" key="2">
    <source>
        <dbReference type="SAM" id="Phobius"/>
    </source>
</evidence>
<dbReference type="OrthoDB" id="6341359at2759"/>
<dbReference type="AlphaFoldDB" id="A0A9J6CL13"/>
<feature type="region of interest" description="Disordered" evidence="1">
    <location>
        <begin position="253"/>
        <end position="300"/>
    </location>
</feature>
<feature type="compositionally biased region" description="Polar residues" evidence="1">
    <location>
        <begin position="265"/>
        <end position="300"/>
    </location>
</feature>
<name>A0A9J6CL13_POLVA</name>
<gene>
    <name evidence="3" type="ORF">PVAND_012255</name>
</gene>
<protein>
    <submittedName>
        <fullName evidence="3">Uncharacterized protein</fullName>
    </submittedName>
</protein>
<dbReference type="Proteomes" id="UP001107558">
    <property type="component" value="Chromosome 1"/>
</dbReference>